<dbReference type="RefSeq" id="WP_224042175.1">
    <property type="nucleotide sequence ID" value="NZ_CAJZAH010000002.1"/>
</dbReference>
<organism evidence="10 11">
    <name type="scientific">Cupriavidus respiraculi</name>
    <dbReference type="NCBI Taxonomy" id="195930"/>
    <lineage>
        <taxon>Bacteria</taxon>
        <taxon>Pseudomonadati</taxon>
        <taxon>Pseudomonadota</taxon>
        <taxon>Betaproteobacteria</taxon>
        <taxon>Burkholderiales</taxon>
        <taxon>Burkholderiaceae</taxon>
        <taxon>Cupriavidus</taxon>
    </lineage>
</organism>
<evidence type="ECO:0000313" key="10">
    <source>
        <dbReference type="EMBL" id="CAG9174663.1"/>
    </source>
</evidence>
<evidence type="ECO:0000256" key="5">
    <source>
        <dbReference type="ARBA" id="ARBA00022692"/>
    </source>
</evidence>
<feature type="compositionally biased region" description="Basic and acidic residues" evidence="8">
    <location>
        <begin position="249"/>
        <end position="259"/>
    </location>
</feature>
<feature type="transmembrane region" description="Helical" evidence="9">
    <location>
        <begin position="190"/>
        <end position="206"/>
    </location>
</feature>
<dbReference type="Pfam" id="PF03591">
    <property type="entry name" value="AzlC"/>
    <property type="match status" value="1"/>
</dbReference>
<dbReference type="EMBL" id="CAJZAH010000002">
    <property type="protein sequence ID" value="CAG9174663.1"/>
    <property type="molecule type" value="Genomic_DNA"/>
</dbReference>
<accession>A0ABM8X445</accession>
<evidence type="ECO:0000256" key="7">
    <source>
        <dbReference type="ARBA" id="ARBA00023136"/>
    </source>
</evidence>
<keyword evidence="3" id="KW-0813">Transport</keyword>
<dbReference type="Proteomes" id="UP000721236">
    <property type="component" value="Unassembled WGS sequence"/>
</dbReference>
<feature type="transmembrane region" description="Helical" evidence="9">
    <location>
        <begin position="12"/>
        <end position="34"/>
    </location>
</feature>
<evidence type="ECO:0000256" key="3">
    <source>
        <dbReference type="ARBA" id="ARBA00022448"/>
    </source>
</evidence>
<evidence type="ECO:0000256" key="4">
    <source>
        <dbReference type="ARBA" id="ARBA00022475"/>
    </source>
</evidence>
<evidence type="ECO:0000256" key="8">
    <source>
        <dbReference type="SAM" id="MobiDB-lite"/>
    </source>
</evidence>
<keyword evidence="11" id="KW-1185">Reference proteome</keyword>
<reference evidence="10 11" key="1">
    <citation type="submission" date="2021-08" db="EMBL/GenBank/DDBJ databases">
        <authorList>
            <person name="Peeters C."/>
        </authorList>
    </citation>
    <scope>NUCLEOTIDE SEQUENCE [LARGE SCALE GENOMIC DNA]</scope>
    <source>
        <strain evidence="10 11">LMG 21510</strain>
    </source>
</reference>
<evidence type="ECO:0000313" key="11">
    <source>
        <dbReference type="Proteomes" id="UP000721236"/>
    </source>
</evidence>
<dbReference type="PANTHER" id="PTHR34979:SF1">
    <property type="entry name" value="INNER MEMBRANE PROTEIN YGAZ"/>
    <property type="match status" value="1"/>
</dbReference>
<gene>
    <name evidence="10" type="primary">ygaZ</name>
    <name evidence="10" type="ORF">LMG21510_02666</name>
</gene>
<proteinExistence type="inferred from homology"/>
<comment type="subcellular location">
    <subcellularLocation>
        <location evidence="1">Cell membrane</location>
        <topology evidence="1">Multi-pass membrane protein</topology>
    </subcellularLocation>
</comment>
<name>A0ABM8X445_9BURK</name>
<keyword evidence="7 9" id="KW-0472">Membrane</keyword>
<evidence type="ECO:0000256" key="2">
    <source>
        <dbReference type="ARBA" id="ARBA00010735"/>
    </source>
</evidence>
<evidence type="ECO:0000256" key="1">
    <source>
        <dbReference type="ARBA" id="ARBA00004651"/>
    </source>
</evidence>
<keyword evidence="5 9" id="KW-0812">Transmembrane</keyword>
<evidence type="ECO:0000256" key="9">
    <source>
        <dbReference type="SAM" id="Phobius"/>
    </source>
</evidence>
<keyword evidence="4" id="KW-1003">Cell membrane</keyword>
<feature type="transmembrane region" description="Helical" evidence="9">
    <location>
        <begin position="212"/>
        <end position="228"/>
    </location>
</feature>
<protein>
    <submittedName>
        <fullName evidence="10">Inner membrane protein YgaZ</fullName>
    </submittedName>
</protein>
<sequence length="259" mass="27368">MEQATRGGEWWAGVKALAPMLLGVVPFGLIYGVLAAGAGMPAWLACAMSAIVFGGASQMILTQLWSAGTPALVIAFTVAMVNLRHALYSATIAPALAPLPRRWKALIAYLLTDEAFAAMTRRLADDGERKRYRHWFFFGAGFSLWASWQLSTLAGVLVGAQVPRDWPLDFFLPLTFIAIIVPGLKHRSHVAAAVVASALAVAAFGLPHKLGIMLAALGGIAAGMLMLGKGDRDTQTPARARGPASDDDAGPHIAREPSA</sequence>
<evidence type="ECO:0000256" key="6">
    <source>
        <dbReference type="ARBA" id="ARBA00022989"/>
    </source>
</evidence>
<keyword evidence="6 9" id="KW-1133">Transmembrane helix</keyword>
<dbReference type="InterPro" id="IPR011606">
    <property type="entry name" value="Brnchd-chn_aa_trnsp_permease"/>
</dbReference>
<dbReference type="PANTHER" id="PTHR34979">
    <property type="entry name" value="INNER MEMBRANE PROTEIN YGAZ"/>
    <property type="match status" value="1"/>
</dbReference>
<comment type="similarity">
    <text evidence="2">Belongs to the AzlC family.</text>
</comment>
<comment type="caution">
    <text evidence="10">The sequence shown here is derived from an EMBL/GenBank/DDBJ whole genome shotgun (WGS) entry which is preliminary data.</text>
</comment>
<feature type="region of interest" description="Disordered" evidence="8">
    <location>
        <begin position="232"/>
        <end position="259"/>
    </location>
</feature>
<feature type="transmembrane region" description="Helical" evidence="9">
    <location>
        <begin position="64"/>
        <end position="83"/>
    </location>
</feature>
<feature type="transmembrane region" description="Helical" evidence="9">
    <location>
        <begin position="166"/>
        <end position="183"/>
    </location>
</feature>
<feature type="transmembrane region" description="Helical" evidence="9">
    <location>
        <begin position="135"/>
        <end position="160"/>
    </location>
</feature>